<dbReference type="PROSITE" id="PS51363">
    <property type="entry name" value="W2"/>
    <property type="match status" value="1"/>
</dbReference>
<dbReference type="Pfam" id="PF00483">
    <property type="entry name" value="NTP_transferase"/>
    <property type="match status" value="1"/>
</dbReference>
<dbReference type="InterPro" id="IPR011004">
    <property type="entry name" value="Trimer_LpxA-like_sf"/>
</dbReference>
<dbReference type="SUPFAM" id="SSF51161">
    <property type="entry name" value="Trimeric LpxA-like enzymes"/>
    <property type="match status" value="1"/>
</dbReference>
<dbReference type="Pfam" id="PF25084">
    <property type="entry name" value="LbH_EIF2B"/>
    <property type="match status" value="1"/>
</dbReference>
<dbReference type="SMART" id="SM00515">
    <property type="entry name" value="eIF5C"/>
    <property type="match status" value="1"/>
</dbReference>
<evidence type="ECO:0000256" key="7">
    <source>
        <dbReference type="ARBA" id="ARBA00044345"/>
    </source>
</evidence>
<feature type="region of interest" description="Disordered" evidence="9">
    <location>
        <begin position="438"/>
        <end position="462"/>
    </location>
</feature>
<evidence type="ECO:0000256" key="9">
    <source>
        <dbReference type="SAM" id="MobiDB-lite"/>
    </source>
</evidence>
<evidence type="ECO:0000256" key="3">
    <source>
        <dbReference type="ARBA" id="ARBA00022490"/>
    </source>
</evidence>
<accession>A0A433TVG1</accession>
<evidence type="ECO:0000259" key="10">
    <source>
        <dbReference type="PROSITE" id="PS51363"/>
    </source>
</evidence>
<dbReference type="PANTHER" id="PTHR45887:SF1">
    <property type="entry name" value="TRANSLATION INITIATION FACTOR EIF-2B SUBUNIT EPSILON"/>
    <property type="match status" value="1"/>
</dbReference>
<feature type="region of interest" description="Disordered" evidence="9">
    <location>
        <begin position="505"/>
        <end position="551"/>
    </location>
</feature>
<name>A0A433TVG1_ELYCH</name>
<keyword evidence="12" id="KW-1185">Reference proteome</keyword>
<feature type="domain" description="W2" evidence="10">
    <location>
        <begin position="561"/>
        <end position="739"/>
    </location>
</feature>
<dbReference type="InterPro" id="IPR056764">
    <property type="entry name" value="LbH_EIF2B3/5"/>
</dbReference>
<evidence type="ECO:0000256" key="8">
    <source>
        <dbReference type="ARBA" id="ARBA00046432"/>
    </source>
</evidence>
<dbReference type="SUPFAM" id="SSF53448">
    <property type="entry name" value="Nucleotide-diphospho-sugar transferases"/>
    <property type="match status" value="1"/>
</dbReference>
<keyword evidence="5" id="KW-0648">Protein biosynthesis</keyword>
<dbReference type="CDD" id="cd11558">
    <property type="entry name" value="W2_eIF2B_epsilon"/>
    <property type="match status" value="1"/>
</dbReference>
<dbReference type="GO" id="GO:0005085">
    <property type="term" value="F:guanyl-nucleotide exchange factor activity"/>
    <property type="evidence" value="ECO:0007669"/>
    <property type="project" value="InterPro"/>
</dbReference>
<comment type="subcellular location">
    <subcellularLocation>
        <location evidence="1">Cytoplasm</location>
        <location evidence="1">Cytosol</location>
    </subcellularLocation>
</comment>
<keyword evidence="3" id="KW-0963">Cytoplasm</keyword>
<dbReference type="InterPro" id="IPR016024">
    <property type="entry name" value="ARM-type_fold"/>
</dbReference>
<dbReference type="InterPro" id="IPR051956">
    <property type="entry name" value="eIF2B_epsilon"/>
</dbReference>
<organism evidence="11 12">
    <name type="scientific">Elysia chlorotica</name>
    <name type="common">Eastern emerald elysia</name>
    <name type="synonym">Sea slug</name>
    <dbReference type="NCBI Taxonomy" id="188477"/>
    <lineage>
        <taxon>Eukaryota</taxon>
        <taxon>Metazoa</taxon>
        <taxon>Spiralia</taxon>
        <taxon>Lophotrochozoa</taxon>
        <taxon>Mollusca</taxon>
        <taxon>Gastropoda</taxon>
        <taxon>Heterobranchia</taxon>
        <taxon>Euthyneura</taxon>
        <taxon>Panpulmonata</taxon>
        <taxon>Sacoglossa</taxon>
        <taxon>Placobranchoidea</taxon>
        <taxon>Plakobranchidae</taxon>
        <taxon>Elysia</taxon>
    </lineage>
</organism>
<dbReference type="InterPro" id="IPR044123">
    <property type="entry name" value="W2_eIF2B_epsilon"/>
</dbReference>
<dbReference type="InterPro" id="IPR003307">
    <property type="entry name" value="W2_domain"/>
</dbReference>
<dbReference type="GO" id="GO:0003743">
    <property type="term" value="F:translation initiation factor activity"/>
    <property type="evidence" value="ECO:0007669"/>
    <property type="project" value="UniProtKB-KW"/>
</dbReference>
<sequence length="748" mass="83202">MAPKAKKQPNENLKQEHVLQAVIIADTFNVRFGPVTLKKPRALLPLVNVPLIDYTLEALAASQVQEVFVFCCHLGEQIREHIRNSKWQDGRSSSMTITTLLSDSCISVGDALREIDAKSLIRSDFLLITGNLVANVNLSQVVEEHKQRTQGKDKSSVMTLMFKTAQPGHRARCREDEMFLLEEGLSKRLLYFQKSQDQRKFPIPKDIMLDHEDVIVHNNLMDCHVCVCSPVVPTLFTDNFDYQTVHSFVKGILINEEIMGNKIHMSIIQDKYAARVSNLQTYDAISKDVICRWTKPLVPDMFASGHQKRIKNGRHNVYCSEGVTLLRGSTLGNNVVVGGGTFIGSGTVISQSVIGQNCQIGENVRIHNSYLFDNVVIESNCEVDMSLLCSGVRVLERVRIGKGCVLAWETVVGPDVKLADGTQLMSEPQVDEFDDLDMSFEGDDKPQSDAANSRKVEESMDTASYGAKCQAYLYKPAVESDSDEEEEIEEEESWWLYAADLRDDQLDESDDSSEEGEDDEDDDEEGAEGAGEFALDSDDDDEDGEDNVDSSLGFNPKACLLKVDADFYKELVATLARADSEKIKEENVILEINSLKHAFTVPINEVIHSLPCAFIDLARKLAESSGSTVPSVLAAFKSVASRYSPVMCNYMKDSESQLTAIAGLGDFVIKNEAYRPRLPQLVNILYDADVLSEGSIMSWYNQAPSNTNPSRAKCHAFLKKLVEPFVSWLQTAESESSEEDDGDEEDGN</sequence>
<evidence type="ECO:0000256" key="4">
    <source>
        <dbReference type="ARBA" id="ARBA00022540"/>
    </source>
</evidence>
<keyword evidence="4" id="KW-0396">Initiation factor</keyword>
<dbReference type="OrthoDB" id="424572at2759"/>
<protein>
    <recommendedName>
        <fullName evidence="6">Translation initiation factor eIF2B subunit epsilon</fullName>
    </recommendedName>
    <alternativeName>
        <fullName evidence="7">eIF2B GDP-GTP exchange factor subunit epsilon</fullName>
    </alternativeName>
</protein>
<dbReference type="GO" id="GO:0005829">
    <property type="term" value="C:cytosol"/>
    <property type="evidence" value="ECO:0007669"/>
    <property type="project" value="UniProtKB-SubCell"/>
</dbReference>
<dbReference type="Gene3D" id="3.90.550.10">
    <property type="entry name" value="Spore Coat Polysaccharide Biosynthesis Protein SpsA, Chain A"/>
    <property type="match status" value="1"/>
</dbReference>
<dbReference type="FunFam" id="3.90.550.10:FF:000066">
    <property type="entry name" value="Translation initiation factor eIF-2B subunit epsilon"/>
    <property type="match status" value="1"/>
</dbReference>
<dbReference type="CDD" id="cd04197">
    <property type="entry name" value="eIF-2B_epsilon_N"/>
    <property type="match status" value="1"/>
</dbReference>
<dbReference type="InterPro" id="IPR005835">
    <property type="entry name" value="NTP_transferase_dom"/>
</dbReference>
<comment type="caution">
    <text evidence="11">The sequence shown here is derived from an EMBL/GenBank/DDBJ whole genome shotgun (WGS) entry which is preliminary data.</text>
</comment>
<dbReference type="Pfam" id="PF02020">
    <property type="entry name" value="W2"/>
    <property type="match status" value="1"/>
</dbReference>
<dbReference type="InterPro" id="IPR035543">
    <property type="entry name" value="eIF-2B_epsilon_N"/>
</dbReference>
<evidence type="ECO:0000256" key="2">
    <source>
        <dbReference type="ARBA" id="ARBA00007878"/>
    </source>
</evidence>
<dbReference type="Gene3D" id="2.160.10.10">
    <property type="entry name" value="Hexapeptide repeat proteins"/>
    <property type="match status" value="1"/>
</dbReference>
<evidence type="ECO:0000256" key="6">
    <source>
        <dbReference type="ARBA" id="ARBA00044144"/>
    </source>
</evidence>
<comment type="subunit">
    <text evidence="8">Component of the translation initiation factor 2B (eIF2B) complex which is a heterodecamer of two sets of five different subunits: alpha, beta, gamma, delta and epsilon. Subunits alpha, beta and delta comprise a regulatory subcomplex and subunits epsilon and gamma comprise a catalytic subcomplex. Within the complex, the hexameric regulatory complex resides at the center, with the two heterodimeric catalytic subcomplexes bound on opposite sides.</text>
</comment>
<evidence type="ECO:0000313" key="12">
    <source>
        <dbReference type="Proteomes" id="UP000271974"/>
    </source>
</evidence>
<dbReference type="STRING" id="188477.A0A433TVG1"/>
<gene>
    <name evidence="11" type="ORF">EGW08_006696</name>
</gene>
<dbReference type="GO" id="GO:0005851">
    <property type="term" value="C:eukaryotic translation initiation factor 2B complex"/>
    <property type="evidence" value="ECO:0007669"/>
    <property type="project" value="TreeGrafter"/>
</dbReference>
<dbReference type="AlphaFoldDB" id="A0A433TVG1"/>
<dbReference type="SUPFAM" id="SSF48371">
    <property type="entry name" value="ARM repeat"/>
    <property type="match status" value="1"/>
</dbReference>
<dbReference type="InterPro" id="IPR029044">
    <property type="entry name" value="Nucleotide-diphossugar_trans"/>
</dbReference>
<feature type="compositionally biased region" description="Acidic residues" evidence="9">
    <location>
        <begin position="535"/>
        <end position="548"/>
    </location>
</feature>
<feature type="compositionally biased region" description="Acidic residues" evidence="9">
    <location>
        <begin position="505"/>
        <end position="527"/>
    </location>
</feature>
<evidence type="ECO:0000256" key="1">
    <source>
        <dbReference type="ARBA" id="ARBA00004514"/>
    </source>
</evidence>
<evidence type="ECO:0000256" key="5">
    <source>
        <dbReference type="ARBA" id="ARBA00022917"/>
    </source>
</evidence>
<reference evidence="11 12" key="1">
    <citation type="submission" date="2019-01" db="EMBL/GenBank/DDBJ databases">
        <title>A draft genome assembly of the solar-powered sea slug Elysia chlorotica.</title>
        <authorList>
            <person name="Cai H."/>
            <person name="Li Q."/>
            <person name="Fang X."/>
            <person name="Li J."/>
            <person name="Curtis N.E."/>
            <person name="Altenburger A."/>
            <person name="Shibata T."/>
            <person name="Feng M."/>
            <person name="Maeda T."/>
            <person name="Schwartz J.A."/>
            <person name="Shigenobu S."/>
            <person name="Lundholm N."/>
            <person name="Nishiyama T."/>
            <person name="Yang H."/>
            <person name="Hasebe M."/>
            <person name="Li S."/>
            <person name="Pierce S.K."/>
            <person name="Wang J."/>
        </authorList>
    </citation>
    <scope>NUCLEOTIDE SEQUENCE [LARGE SCALE GENOMIC DNA]</scope>
    <source>
        <strain evidence="11">EC2010</strain>
        <tissue evidence="11">Whole organism of an adult</tissue>
    </source>
</reference>
<feature type="compositionally biased region" description="Basic and acidic residues" evidence="9">
    <location>
        <begin position="442"/>
        <end position="458"/>
    </location>
</feature>
<dbReference type="Gene3D" id="1.25.40.180">
    <property type="match status" value="1"/>
</dbReference>
<comment type="similarity">
    <text evidence="2">Belongs to the eIF-2B gamma/epsilon subunits family.</text>
</comment>
<proteinExistence type="inferred from homology"/>
<dbReference type="PANTHER" id="PTHR45887">
    <property type="entry name" value="TRANSLATION INITIATION FACTOR EIF-2B SUBUNIT EPSILON"/>
    <property type="match status" value="1"/>
</dbReference>
<evidence type="ECO:0000313" key="11">
    <source>
        <dbReference type="EMBL" id="RUS85553.1"/>
    </source>
</evidence>
<dbReference type="Proteomes" id="UP000271974">
    <property type="component" value="Unassembled WGS sequence"/>
</dbReference>
<dbReference type="GO" id="GO:0031369">
    <property type="term" value="F:translation initiation factor binding"/>
    <property type="evidence" value="ECO:0007669"/>
    <property type="project" value="InterPro"/>
</dbReference>
<dbReference type="EMBL" id="RQTK01000166">
    <property type="protein sequence ID" value="RUS85553.1"/>
    <property type="molecule type" value="Genomic_DNA"/>
</dbReference>